<dbReference type="GO" id="GO:0005737">
    <property type="term" value="C:cytoplasm"/>
    <property type="evidence" value="ECO:0007669"/>
    <property type="project" value="UniProtKB-SubCell"/>
</dbReference>
<keyword evidence="5" id="KW-0175">Coiled coil</keyword>
<comment type="caution">
    <text evidence="7">The sequence shown here is derived from an EMBL/GenBank/DDBJ whole genome shotgun (WGS) entry which is preliminary data.</text>
</comment>
<dbReference type="PANTHER" id="PTHR20982:SF3">
    <property type="entry name" value="MITOCHONDRIAL RIBOSOME RECYCLING FACTOR PSEUDO 1"/>
    <property type="match status" value="1"/>
</dbReference>
<reference evidence="7" key="1">
    <citation type="journal article" date="2014" name="Front. Microbiol.">
        <title>High frequency of phylogenetically diverse reductive dehalogenase-homologous genes in deep subseafloor sedimentary metagenomes.</title>
        <authorList>
            <person name="Kawai M."/>
            <person name="Futagami T."/>
            <person name="Toyoda A."/>
            <person name="Takaki Y."/>
            <person name="Nishi S."/>
            <person name="Hori S."/>
            <person name="Arai W."/>
            <person name="Tsubouchi T."/>
            <person name="Morono Y."/>
            <person name="Uchiyama I."/>
            <person name="Ito T."/>
            <person name="Fujiyama A."/>
            <person name="Inagaki F."/>
            <person name="Takami H."/>
        </authorList>
    </citation>
    <scope>NUCLEOTIDE SEQUENCE</scope>
    <source>
        <strain evidence="7">Expedition CK06-06</strain>
    </source>
</reference>
<comment type="similarity">
    <text evidence="2">Belongs to the RRF family.</text>
</comment>
<feature type="coiled-coil region" evidence="5">
    <location>
        <begin position="92"/>
        <end position="123"/>
    </location>
</feature>
<dbReference type="CDD" id="cd00520">
    <property type="entry name" value="RRF"/>
    <property type="match status" value="1"/>
</dbReference>
<dbReference type="NCBIfam" id="TIGR00496">
    <property type="entry name" value="frr"/>
    <property type="match status" value="1"/>
</dbReference>
<evidence type="ECO:0000259" key="6">
    <source>
        <dbReference type="Pfam" id="PF01765"/>
    </source>
</evidence>
<evidence type="ECO:0000256" key="5">
    <source>
        <dbReference type="SAM" id="Coils"/>
    </source>
</evidence>
<dbReference type="SUPFAM" id="SSF55194">
    <property type="entry name" value="Ribosome recycling factor, RRF"/>
    <property type="match status" value="1"/>
</dbReference>
<evidence type="ECO:0000256" key="3">
    <source>
        <dbReference type="ARBA" id="ARBA00022490"/>
    </source>
</evidence>
<comment type="subcellular location">
    <subcellularLocation>
        <location evidence="1">Cytoplasm</location>
    </subcellularLocation>
</comment>
<evidence type="ECO:0000313" key="7">
    <source>
        <dbReference type="EMBL" id="GAG16191.1"/>
    </source>
</evidence>
<protein>
    <recommendedName>
        <fullName evidence="6">Ribosome recycling factor domain-containing protein</fullName>
    </recommendedName>
</protein>
<dbReference type="GO" id="GO:0006412">
    <property type="term" value="P:translation"/>
    <property type="evidence" value="ECO:0007669"/>
    <property type="project" value="UniProtKB-KW"/>
</dbReference>
<dbReference type="FunFam" id="3.30.1360.40:FF:000001">
    <property type="entry name" value="Ribosome-recycling factor"/>
    <property type="match status" value="1"/>
</dbReference>
<dbReference type="EMBL" id="BARS01037862">
    <property type="protein sequence ID" value="GAG16191.1"/>
    <property type="molecule type" value="Genomic_DNA"/>
</dbReference>
<dbReference type="Gene3D" id="1.10.132.20">
    <property type="entry name" value="Ribosome-recycling factor"/>
    <property type="match status" value="1"/>
</dbReference>
<feature type="non-terminal residue" evidence="7">
    <location>
        <position position="1"/>
    </location>
</feature>
<evidence type="ECO:0000256" key="2">
    <source>
        <dbReference type="ARBA" id="ARBA00005912"/>
    </source>
</evidence>
<evidence type="ECO:0000256" key="1">
    <source>
        <dbReference type="ARBA" id="ARBA00004496"/>
    </source>
</evidence>
<dbReference type="GO" id="GO:0043023">
    <property type="term" value="F:ribosomal large subunit binding"/>
    <property type="evidence" value="ECO:0007669"/>
    <property type="project" value="TreeGrafter"/>
</dbReference>
<proteinExistence type="inferred from homology"/>
<dbReference type="InterPro" id="IPR002661">
    <property type="entry name" value="Ribosome_recyc_fac"/>
</dbReference>
<dbReference type="Gene3D" id="3.30.1360.40">
    <property type="match status" value="1"/>
</dbReference>
<dbReference type="AlphaFoldDB" id="X0WTY8"/>
<accession>X0WTY8</accession>
<sequence>VEGVLVEYYGTKTPIKQLATISTPEARLVVIHPWDASIINQVEKAILQSNLGLTPNNDGKLIRITIPHLTDERRQELGKIVKRIAEHGQVSLRTARRDANEALKQLDKNKEIAEDDRFKSQDEVQKLIDKYSAQVVEALEVKEKEIQEG</sequence>
<keyword evidence="3" id="KW-0963">Cytoplasm</keyword>
<name>X0WTY8_9ZZZZ</name>
<dbReference type="FunFam" id="1.10.132.20:FF:000001">
    <property type="entry name" value="Ribosome-recycling factor"/>
    <property type="match status" value="1"/>
</dbReference>
<organism evidence="7">
    <name type="scientific">marine sediment metagenome</name>
    <dbReference type="NCBI Taxonomy" id="412755"/>
    <lineage>
        <taxon>unclassified sequences</taxon>
        <taxon>metagenomes</taxon>
        <taxon>ecological metagenomes</taxon>
    </lineage>
</organism>
<evidence type="ECO:0000256" key="4">
    <source>
        <dbReference type="ARBA" id="ARBA00022917"/>
    </source>
</evidence>
<dbReference type="PANTHER" id="PTHR20982">
    <property type="entry name" value="RIBOSOME RECYCLING FACTOR"/>
    <property type="match status" value="1"/>
</dbReference>
<keyword evidence="4" id="KW-0648">Protein biosynthesis</keyword>
<dbReference type="InterPro" id="IPR036191">
    <property type="entry name" value="RRF_sf"/>
</dbReference>
<gene>
    <name evidence="7" type="ORF">S01H1_58002</name>
</gene>
<dbReference type="InterPro" id="IPR023584">
    <property type="entry name" value="Ribosome_recyc_fac_dom"/>
</dbReference>
<feature type="domain" description="Ribosome recycling factor" evidence="6">
    <location>
        <begin position="2"/>
        <end position="146"/>
    </location>
</feature>
<dbReference type="Pfam" id="PF01765">
    <property type="entry name" value="RRF"/>
    <property type="match status" value="1"/>
</dbReference>